<evidence type="ECO:0000313" key="1">
    <source>
        <dbReference type="EMBL" id="RDB68652.1"/>
    </source>
</evidence>
<dbReference type="InterPro" id="IPR050509">
    <property type="entry name" value="CoA-transferase_III"/>
</dbReference>
<dbReference type="EMBL" id="QICC01000040">
    <property type="protein sequence ID" value="RNM41340.1"/>
    <property type="molecule type" value="Genomic_DNA"/>
</dbReference>
<dbReference type="Gene3D" id="3.40.50.10540">
    <property type="entry name" value="Crotonobetainyl-coa:carnitine coa-transferase, domain 1"/>
    <property type="match status" value="1"/>
</dbReference>
<evidence type="ECO:0000313" key="4">
    <source>
        <dbReference type="Proteomes" id="UP000270112"/>
    </source>
</evidence>
<dbReference type="Gene3D" id="3.30.1540.10">
    <property type="entry name" value="formyl-coa transferase, domain 3"/>
    <property type="match status" value="1"/>
</dbReference>
<keyword evidence="2" id="KW-0808">Transferase</keyword>
<organism evidence="2 4">
    <name type="scientific">Eggerthella sinensis</name>
    <dbReference type="NCBI Taxonomy" id="242230"/>
    <lineage>
        <taxon>Bacteria</taxon>
        <taxon>Bacillati</taxon>
        <taxon>Actinomycetota</taxon>
        <taxon>Coriobacteriia</taxon>
        <taxon>Eggerthellales</taxon>
        <taxon>Eggerthellaceae</taxon>
        <taxon>Eggerthella</taxon>
    </lineage>
</organism>
<dbReference type="Proteomes" id="UP000270112">
    <property type="component" value="Unassembled WGS sequence"/>
</dbReference>
<gene>
    <name evidence="1" type="ORF">C1876_09370</name>
    <name evidence="2" type="ORF">DMP09_10190</name>
</gene>
<dbReference type="OrthoDB" id="9797653at2"/>
<dbReference type="RefSeq" id="WP_114546462.1">
    <property type="nucleotide sequence ID" value="NZ_PPTT01000014.1"/>
</dbReference>
<comment type="caution">
    <text evidence="2">The sequence shown here is derived from an EMBL/GenBank/DDBJ whole genome shotgun (WGS) entry which is preliminary data.</text>
</comment>
<dbReference type="Proteomes" id="UP000253817">
    <property type="component" value="Unassembled WGS sequence"/>
</dbReference>
<proteinExistence type="predicted"/>
<dbReference type="PANTHER" id="PTHR48228:SF5">
    <property type="entry name" value="ALPHA-METHYLACYL-COA RACEMASE"/>
    <property type="match status" value="1"/>
</dbReference>
<dbReference type="Pfam" id="PF02515">
    <property type="entry name" value="CoA_transf_3"/>
    <property type="match status" value="1"/>
</dbReference>
<protein>
    <submittedName>
        <fullName evidence="2">CoA transferase</fullName>
    </submittedName>
</protein>
<evidence type="ECO:0000313" key="3">
    <source>
        <dbReference type="Proteomes" id="UP000253817"/>
    </source>
</evidence>
<reference evidence="4" key="2">
    <citation type="submission" date="2018-05" db="EMBL/GenBank/DDBJ databases">
        <title>Genome Sequencing of selected type strains of the family Eggerthellaceae.</title>
        <authorList>
            <person name="Danylec N."/>
            <person name="Stoll D.A."/>
            <person name="Doetsch A."/>
            <person name="Huch M."/>
        </authorList>
    </citation>
    <scope>NUCLEOTIDE SEQUENCE [LARGE SCALE GENOMIC DNA]</scope>
    <source>
        <strain evidence="4">DSM 16107</strain>
    </source>
</reference>
<sequence>MGNPSFARLRVLDLSRYLPGGYATQVLADLGADVIKVEDTGLGDFCRHEHPQRGGMSYYIEALGRNKRSVALDLKDADAHAAFMKLVKGADVVVESFRPGVTKKLGIDYAAVRAVNPRIVYCSFSGYGQDDPRSQLPLHDLNMQAQSGYLSLNGGVKAPLHLCDLASSMVAAQSMLAALYDREISGEGRFIDVSMFDSFVWWNSLIDTRWGFQDESISEDTIAFPERCCFYNIYETSDGGRLAFGLIEDKFWASFCEDAGVPELIDQPDDAYERMCALVASRTLAEWEAWLADKDLCIAAVIDKNAALAQLMEREPSMVAYRDFPRAGRVLQTNLPHAIAGMRPSLDDAVEAPAHGEHTAEVLRELGFDADAVDELARRGAVRCGS</sequence>
<dbReference type="InterPro" id="IPR023606">
    <property type="entry name" value="CoA-Trfase_III_dom_1_sf"/>
</dbReference>
<name>A0A3N0IY37_9ACTN</name>
<reference evidence="2" key="3">
    <citation type="journal article" date="2019" name="Microbiol. Resour. Announc.">
        <title>Draft Genome Sequences of Type Strains of Gordonibacter faecihominis, Paraeggerthella hongkongensis, Parvibacter caecicola,Slackia equolifaciens, Slackia faecicanis, and Slackia isoflavoniconvertens.</title>
        <authorList>
            <person name="Danylec N."/>
            <person name="Stoll D.A."/>
            <person name="Dotsch A."/>
            <person name="Huch M."/>
        </authorList>
    </citation>
    <scope>NUCLEOTIDE SEQUENCE</scope>
    <source>
        <strain evidence="2">DSM 16107</strain>
    </source>
</reference>
<dbReference type="PANTHER" id="PTHR48228">
    <property type="entry name" value="SUCCINYL-COA--D-CITRAMALATE COA-TRANSFERASE"/>
    <property type="match status" value="1"/>
</dbReference>
<reference evidence="1 3" key="1">
    <citation type="journal article" date="2018" name="Elife">
        <title>Discovery and characterization of a prevalent human gut bacterial enzyme sufficient for the inactivation of a family of plant toxins.</title>
        <authorList>
            <person name="Koppel N."/>
            <person name="Bisanz J.E."/>
            <person name="Pandelia M.E."/>
            <person name="Turnbaugh P.J."/>
            <person name="Balskus E.P."/>
        </authorList>
    </citation>
    <scope>NUCLEOTIDE SEQUENCE [LARGE SCALE GENOMIC DNA]</scope>
    <source>
        <strain evidence="1 3">DSM 16107</strain>
    </source>
</reference>
<dbReference type="SUPFAM" id="SSF89796">
    <property type="entry name" value="CoA-transferase family III (CaiB/BaiF)"/>
    <property type="match status" value="1"/>
</dbReference>
<dbReference type="AlphaFoldDB" id="A0A3N0IY37"/>
<accession>A0A3N0IY37</accession>
<evidence type="ECO:0000313" key="2">
    <source>
        <dbReference type="EMBL" id="RNM41340.1"/>
    </source>
</evidence>
<keyword evidence="3" id="KW-1185">Reference proteome</keyword>
<dbReference type="InterPro" id="IPR044855">
    <property type="entry name" value="CoA-Trfase_III_dom3_sf"/>
</dbReference>
<dbReference type="InterPro" id="IPR003673">
    <property type="entry name" value="CoA-Trfase_fam_III"/>
</dbReference>
<dbReference type="GO" id="GO:0016740">
    <property type="term" value="F:transferase activity"/>
    <property type="evidence" value="ECO:0007669"/>
    <property type="project" value="UniProtKB-KW"/>
</dbReference>
<dbReference type="EMBL" id="PPTT01000014">
    <property type="protein sequence ID" value="RDB68652.1"/>
    <property type="molecule type" value="Genomic_DNA"/>
</dbReference>